<protein>
    <recommendedName>
        <fullName evidence="3">Rap1a immunity protein domain-containing protein</fullName>
    </recommendedName>
</protein>
<organism evidence="1 2">
    <name type="scientific">Timema podura</name>
    <name type="common">Walking stick</name>
    <dbReference type="NCBI Taxonomy" id="61482"/>
    <lineage>
        <taxon>Eukaryota</taxon>
        <taxon>Metazoa</taxon>
        <taxon>Ecdysozoa</taxon>
        <taxon>Arthropoda</taxon>
        <taxon>Hexapoda</taxon>
        <taxon>Insecta</taxon>
        <taxon>Pterygota</taxon>
        <taxon>Neoptera</taxon>
        <taxon>Polyneoptera</taxon>
        <taxon>Phasmatodea</taxon>
        <taxon>Timematodea</taxon>
        <taxon>Timematoidea</taxon>
        <taxon>Timematidae</taxon>
        <taxon>Timema</taxon>
    </lineage>
</organism>
<keyword evidence="2" id="KW-1185">Reference proteome</keyword>
<accession>A0ABN7NZH6</accession>
<proteinExistence type="predicted"/>
<evidence type="ECO:0008006" key="3">
    <source>
        <dbReference type="Google" id="ProtNLM"/>
    </source>
</evidence>
<comment type="caution">
    <text evidence="1">The sequence shown here is derived from an EMBL/GenBank/DDBJ whole genome shotgun (WGS) entry which is preliminary data.</text>
</comment>
<dbReference type="EMBL" id="CAJPIN010008439">
    <property type="protein sequence ID" value="CAG2058985.1"/>
    <property type="molecule type" value="Genomic_DNA"/>
</dbReference>
<gene>
    <name evidence="1" type="ORF">TPAB3V08_LOCUS5951</name>
</gene>
<evidence type="ECO:0000313" key="2">
    <source>
        <dbReference type="Proteomes" id="UP001153148"/>
    </source>
</evidence>
<name>A0ABN7NZH6_TIMPD</name>
<evidence type="ECO:0000313" key="1">
    <source>
        <dbReference type="EMBL" id="CAG2058985.1"/>
    </source>
</evidence>
<reference evidence="1" key="1">
    <citation type="submission" date="2021-03" db="EMBL/GenBank/DDBJ databases">
        <authorList>
            <person name="Tran Van P."/>
        </authorList>
    </citation>
    <scope>NUCLEOTIDE SEQUENCE</scope>
</reference>
<dbReference type="Proteomes" id="UP001153148">
    <property type="component" value="Unassembled WGS sequence"/>
</dbReference>
<sequence>MFSTTCRFITALCSCEIRVKDAVAESPVDANFPFQNSFCTNGPRGVIVSALGYEPRGYGCFNNGNQTVDKMIRSYVRKSSQHKWSKDDMAAAIGAVRDKCL</sequence>